<evidence type="ECO:0000313" key="4">
    <source>
        <dbReference type="Proteomes" id="UP000001739"/>
    </source>
</evidence>
<feature type="domain" description="FAD dependent oxidoreductase" evidence="2">
    <location>
        <begin position="6"/>
        <end position="351"/>
    </location>
</feature>
<dbReference type="STRING" id="398527.Bphyt_6532"/>
<keyword evidence="1" id="KW-0560">Oxidoreductase</keyword>
<dbReference type="InterPro" id="IPR006076">
    <property type="entry name" value="FAD-dep_OxRdtase"/>
</dbReference>
<dbReference type="EMBL" id="CP001053">
    <property type="protein sequence ID" value="ACD20835.1"/>
    <property type="molecule type" value="Genomic_DNA"/>
</dbReference>
<dbReference type="KEGG" id="bpy:Bphyt_6532"/>
<proteinExistence type="predicted"/>
<dbReference type="Pfam" id="PF01266">
    <property type="entry name" value="DAO"/>
    <property type="match status" value="1"/>
</dbReference>
<reference evidence="3 4" key="1">
    <citation type="journal article" date="2011" name="J. Bacteriol.">
        <title>Complete genome sequence of the plant growth-promoting endophyte Burkholderia phytofirmans strain PsJN.</title>
        <authorList>
            <person name="Weilharter A."/>
            <person name="Mitter B."/>
            <person name="Shin M.V."/>
            <person name="Chain P.S."/>
            <person name="Nowak J."/>
            <person name="Sessitsch A."/>
        </authorList>
    </citation>
    <scope>NUCLEOTIDE SEQUENCE [LARGE SCALE GENOMIC DNA]</scope>
    <source>
        <strain evidence="4">DSM 17436 / LMG 22146 / PsJN</strain>
    </source>
</reference>
<dbReference type="HOGENOM" id="CLU_007884_4_3_4"/>
<dbReference type="GO" id="GO:0016491">
    <property type="term" value="F:oxidoreductase activity"/>
    <property type="evidence" value="ECO:0007669"/>
    <property type="project" value="UniProtKB-KW"/>
</dbReference>
<accession>B2TB93</accession>
<dbReference type="SUPFAM" id="SSF51905">
    <property type="entry name" value="FAD/NAD(P)-binding domain"/>
    <property type="match status" value="1"/>
</dbReference>
<sequence length="374" mass="39523">MKHIFDVAVVGGGLHGLSAALHLTRRSLRVLVLERSWSGRHSSGATAAGVRALGRDMAELQVSLEALEMWRNIEKLVGDDCGFAANGQMRIAEHEKALDALLQGVNRLHANGYKHEVMIDPAEVKRRVPALGVRCLGAAFTPGDGAADPHRTIAAFRKSCLLEGVTISEGCGVSSIERTGLDWTITKSDGGTTTVPMIVNAAGAWGSEIAKMVGDDIPMGLKASMMMVTERLNPFLAPVVSSYGRQLSFKQADQGGLVIGGGIQGDADLPAETSHVRFGRLAKGAKDAVTLFPSVREVRIVRTWAGLEATTSDHLPIIGASENGPGVFHAYGFSGHGFALVPVVGAIMADLVHRGSTTRDIEGLQASRLMHVAA</sequence>
<dbReference type="Gene3D" id="3.50.50.60">
    <property type="entry name" value="FAD/NAD(P)-binding domain"/>
    <property type="match status" value="1"/>
</dbReference>
<name>B2TB93_PARPJ</name>
<organism evidence="3 4">
    <name type="scientific">Paraburkholderia phytofirmans (strain DSM 17436 / LMG 22146 / PsJN)</name>
    <name type="common">Burkholderia phytofirmans</name>
    <dbReference type="NCBI Taxonomy" id="398527"/>
    <lineage>
        <taxon>Bacteria</taxon>
        <taxon>Pseudomonadati</taxon>
        <taxon>Pseudomonadota</taxon>
        <taxon>Betaproteobacteria</taxon>
        <taxon>Burkholderiales</taxon>
        <taxon>Burkholderiaceae</taxon>
        <taxon>Paraburkholderia</taxon>
    </lineage>
</organism>
<dbReference type="AlphaFoldDB" id="B2TB93"/>
<evidence type="ECO:0000313" key="3">
    <source>
        <dbReference type="EMBL" id="ACD20835.1"/>
    </source>
</evidence>
<dbReference type="Proteomes" id="UP000001739">
    <property type="component" value="Chromosome 2"/>
</dbReference>
<evidence type="ECO:0000256" key="1">
    <source>
        <dbReference type="ARBA" id="ARBA00023002"/>
    </source>
</evidence>
<dbReference type="PANTHER" id="PTHR13847">
    <property type="entry name" value="SARCOSINE DEHYDROGENASE-RELATED"/>
    <property type="match status" value="1"/>
</dbReference>
<dbReference type="InterPro" id="IPR036188">
    <property type="entry name" value="FAD/NAD-bd_sf"/>
</dbReference>
<dbReference type="eggNOG" id="COG0665">
    <property type="taxonomic scope" value="Bacteria"/>
</dbReference>
<protein>
    <submittedName>
        <fullName evidence="3">FAD dependent oxidoreductase</fullName>
    </submittedName>
</protein>
<dbReference type="Gene3D" id="3.30.9.10">
    <property type="entry name" value="D-Amino Acid Oxidase, subunit A, domain 2"/>
    <property type="match status" value="1"/>
</dbReference>
<dbReference type="RefSeq" id="WP_012428339.1">
    <property type="nucleotide sequence ID" value="NC_010676.1"/>
</dbReference>
<evidence type="ECO:0000259" key="2">
    <source>
        <dbReference type="Pfam" id="PF01266"/>
    </source>
</evidence>
<dbReference type="GO" id="GO:0005737">
    <property type="term" value="C:cytoplasm"/>
    <property type="evidence" value="ECO:0007669"/>
    <property type="project" value="TreeGrafter"/>
</dbReference>
<dbReference type="OrthoDB" id="8713780at2"/>
<gene>
    <name evidence="3" type="ordered locus">Bphyt_6532</name>
</gene>